<feature type="chain" id="PRO_5038522243" description="Secreted protein" evidence="2">
    <location>
        <begin position="27"/>
        <end position="70"/>
    </location>
</feature>
<keyword evidence="2" id="KW-0732">Signal</keyword>
<accession>A0A9E7GY55</accession>
<evidence type="ECO:0000256" key="1">
    <source>
        <dbReference type="SAM" id="MobiDB-lite"/>
    </source>
</evidence>
<dbReference type="Proteomes" id="UP001055439">
    <property type="component" value="Chromosome 7"/>
</dbReference>
<evidence type="ECO:0000313" key="4">
    <source>
        <dbReference type="Proteomes" id="UP001055439"/>
    </source>
</evidence>
<keyword evidence="4" id="KW-1185">Reference proteome</keyword>
<dbReference type="EMBL" id="CP097509">
    <property type="protein sequence ID" value="URE20417.1"/>
    <property type="molecule type" value="Genomic_DNA"/>
</dbReference>
<gene>
    <name evidence="3" type="ORF">MUK42_11910</name>
</gene>
<dbReference type="AlphaFoldDB" id="A0A9E7GY55"/>
<evidence type="ECO:0000313" key="3">
    <source>
        <dbReference type="EMBL" id="URE20417.1"/>
    </source>
</evidence>
<organism evidence="3 4">
    <name type="scientific">Musa troglodytarum</name>
    <name type="common">fe'i banana</name>
    <dbReference type="NCBI Taxonomy" id="320322"/>
    <lineage>
        <taxon>Eukaryota</taxon>
        <taxon>Viridiplantae</taxon>
        <taxon>Streptophyta</taxon>
        <taxon>Embryophyta</taxon>
        <taxon>Tracheophyta</taxon>
        <taxon>Spermatophyta</taxon>
        <taxon>Magnoliopsida</taxon>
        <taxon>Liliopsida</taxon>
        <taxon>Zingiberales</taxon>
        <taxon>Musaceae</taxon>
        <taxon>Musa</taxon>
    </lineage>
</organism>
<feature type="region of interest" description="Disordered" evidence="1">
    <location>
        <begin position="48"/>
        <end position="70"/>
    </location>
</feature>
<protein>
    <recommendedName>
        <fullName evidence="5">Secreted protein</fullName>
    </recommendedName>
</protein>
<evidence type="ECO:0008006" key="5">
    <source>
        <dbReference type="Google" id="ProtNLM"/>
    </source>
</evidence>
<name>A0A9E7GY55_9LILI</name>
<feature type="signal peptide" evidence="2">
    <location>
        <begin position="1"/>
        <end position="26"/>
    </location>
</feature>
<evidence type="ECO:0000256" key="2">
    <source>
        <dbReference type="SAM" id="SignalP"/>
    </source>
</evidence>
<sequence length="70" mass="6961">MILPVPCARCLCLPIAASRLVLLALAIVAEHVATVGLSAGGRTRGASIHGSGAALCRSSGSPPDLLSRAN</sequence>
<proteinExistence type="predicted"/>
<reference evidence="3" key="1">
    <citation type="submission" date="2022-05" db="EMBL/GenBank/DDBJ databases">
        <title>The Musa troglodytarum L. genome provides insights into the mechanism of non-climacteric behaviour and enrichment of carotenoids.</title>
        <authorList>
            <person name="Wang J."/>
        </authorList>
    </citation>
    <scope>NUCLEOTIDE SEQUENCE</scope>
    <source>
        <tissue evidence="3">Leaf</tissue>
    </source>
</reference>